<organism evidence="1 2">
    <name type="scientific">Pseudogymnoascus destructans (strain ATCC MYA-4855 / 20631-21)</name>
    <name type="common">Bat white-nose syndrome fungus</name>
    <name type="synonym">Geomyces destructans</name>
    <dbReference type="NCBI Taxonomy" id="658429"/>
    <lineage>
        <taxon>Eukaryota</taxon>
        <taxon>Fungi</taxon>
        <taxon>Dikarya</taxon>
        <taxon>Ascomycota</taxon>
        <taxon>Pezizomycotina</taxon>
        <taxon>Leotiomycetes</taxon>
        <taxon>Thelebolales</taxon>
        <taxon>Thelebolaceae</taxon>
        <taxon>Pseudogymnoascus</taxon>
    </lineage>
</organism>
<protein>
    <submittedName>
        <fullName evidence="1">Uncharacterized protein</fullName>
    </submittedName>
</protein>
<evidence type="ECO:0000313" key="1">
    <source>
        <dbReference type="EMBL" id="ELR04022.1"/>
    </source>
</evidence>
<dbReference type="InParanoid" id="L8FT13"/>
<gene>
    <name evidence="1" type="ORF">GMDG_08972</name>
</gene>
<reference evidence="2" key="1">
    <citation type="submission" date="2010-09" db="EMBL/GenBank/DDBJ databases">
        <title>The genome sequence of Geomyces destructans 20631-21.</title>
        <authorList>
            <consortium name="The Broad Institute Genome Sequencing Platform"/>
            <person name="Cuomo C.A."/>
            <person name="Blehert D.S."/>
            <person name="Lorch J.M."/>
            <person name="Young S.K."/>
            <person name="Zeng Q."/>
            <person name="Gargeya S."/>
            <person name="Fitzgerald M."/>
            <person name="Haas B."/>
            <person name="Abouelleil A."/>
            <person name="Alvarado L."/>
            <person name="Arachchi H.M."/>
            <person name="Berlin A."/>
            <person name="Brown A."/>
            <person name="Chapman S.B."/>
            <person name="Chen Z."/>
            <person name="Dunbar C."/>
            <person name="Freedman E."/>
            <person name="Gearin G."/>
            <person name="Gellesch M."/>
            <person name="Goldberg J."/>
            <person name="Griggs A."/>
            <person name="Gujja S."/>
            <person name="Heiman D."/>
            <person name="Howarth C."/>
            <person name="Larson L."/>
            <person name="Lui A."/>
            <person name="MacDonald P.J.P."/>
            <person name="Montmayeur A."/>
            <person name="Murphy C."/>
            <person name="Neiman D."/>
            <person name="Pearson M."/>
            <person name="Priest M."/>
            <person name="Roberts A."/>
            <person name="Saif S."/>
            <person name="Shea T."/>
            <person name="Shenoy N."/>
            <person name="Sisk P."/>
            <person name="Stolte C."/>
            <person name="Sykes S."/>
            <person name="Wortman J."/>
            <person name="Nusbaum C."/>
            <person name="Birren B."/>
        </authorList>
    </citation>
    <scope>NUCLEOTIDE SEQUENCE [LARGE SCALE GENOMIC DNA]</scope>
    <source>
        <strain evidence="2">ATCC MYA-4855 / 20631-21</strain>
    </source>
</reference>
<dbReference type="EMBL" id="GL574831">
    <property type="protein sequence ID" value="ELR04022.1"/>
    <property type="molecule type" value="Genomic_DNA"/>
</dbReference>
<dbReference type="VEuPathDB" id="FungiDB:GMDG_08972"/>
<sequence length="103" mass="11016">MLPFLTNSTTGPEAEPANPSVCPPITAWFAGPAPWKGTWVTGALATLSKKETKVRCEPVPAPALPKVLPPAACAAFKKSARLRACEGWTAKKLWRLYCDADGH</sequence>
<evidence type="ECO:0000313" key="2">
    <source>
        <dbReference type="Proteomes" id="UP000011064"/>
    </source>
</evidence>
<keyword evidence="2" id="KW-1185">Reference proteome</keyword>
<dbReference type="AlphaFoldDB" id="L8FT13"/>
<dbReference type="HOGENOM" id="CLU_2264868_0_0_1"/>
<name>L8FT13_PSED2</name>
<proteinExistence type="predicted"/>
<dbReference type="Proteomes" id="UP000011064">
    <property type="component" value="Unassembled WGS sequence"/>
</dbReference>
<accession>L8FT13</accession>